<keyword evidence="1" id="KW-0732">Signal</keyword>
<evidence type="ECO:0000256" key="10">
    <source>
        <dbReference type="RuleBase" id="RU361186"/>
    </source>
</evidence>
<dbReference type="PANTHER" id="PTHR34876:SF4">
    <property type="entry name" value="1,4-BETA-D-GLUCAN CELLOBIOHYDROLASE C-RELATED"/>
    <property type="match status" value="1"/>
</dbReference>
<dbReference type="Proteomes" id="UP000636479">
    <property type="component" value="Unassembled WGS sequence"/>
</dbReference>
<evidence type="ECO:0000256" key="11">
    <source>
        <dbReference type="SAM" id="MobiDB-lite"/>
    </source>
</evidence>
<feature type="active site" evidence="8">
    <location>
        <position position="236"/>
    </location>
</feature>
<dbReference type="EMBL" id="JACAZF010000009">
    <property type="protein sequence ID" value="KAF7295524.1"/>
    <property type="molecule type" value="Genomic_DNA"/>
</dbReference>
<evidence type="ECO:0000256" key="7">
    <source>
        <dbReference type="ARBA" id="ARBA00023326"/>
    </source>
</evidence>
<evidence type="ECO:0000256" key="2">
    <source>
        <dbReference type="ARBA" id="ARBA00022801"/>
    </source>
</evidence>
<dbReference type="InterPro" id="IPR016288">
    <property type="entry name" value="Beta_cellobiohydrolase"/>
</dbReference>
<dbReference type="RefSeq" id="XP_037216887.1">
    <property type="nucleotide sequence ID" value="XM_037367493.1"/>
</dbReference>
<keyword evidence="7 10" id="KW-0624">Polysaccharide degradation</keyword>
<evidence type="ECO:0000313" key="12">
    <source>
        <dbReference type="EMBL" id="KAF7295524.1"/>
    </source>
</evidence>
<dbReference type="FunFam" id="3.20.20.40:FF:000001">
    <property type="entry name" value="Glucanase"/>
    <property type="match status" value="1"/>
</dbReference>
<dbReference type="GO" id="GO:0030245">
    <property type="term" value="P:cellulose catabolic process"/>
    <property type="evidence" value="ECO:0007669"/>
    <property type="project" value="UniProtKB-KW"/>
</dbReference>
<evidence type="ECO:0000256" key="6">
    <source>
        <dbReference type="ARBA" id="ARBA00023295"/>
    </source>
</evidence>
<dbReference type="Pfam" id="PF01341">
    <property type="entry name" value="Glyco_hydro_6"/>
    <property type="match status" value="1"/>
</dbReference>
<dbReference type="AlphaFoldDB" id="A0A8H6W134"/>
<dbReference type="SUPFAM" id="SSF51989">
    <property type="entry name" value="Glycosyl hydrolases family 6, cellulases"/>
    <property type="match status" value="1"/>
</dbReference>
<evidence type="ECO:0000256" key="9">
    <source>
        <dbReference type="PROSITE-ProRule" id="PRU10057"/>
    </source>
</evidence>
<keyword evidence="2 10" id="KW-0378">Hydrolase</keyword>
<comment type="caution">
    <text evidence="12">The sequence shown here is derived from an EMBL/GenBank/DDBJ whole genome shotgun (WGS) entry which is preliminary data.</text>
</comment>
<evidence type="ECO:0000256" key="5">
    <source>
        <dbReference type="ARBA" id="ARBA00023277"/>
    </source>
</evidence>
<keyword evidence="6 10" id="KW-0326">Glycosidase</keyword>
<feature type="region of interest" description="Disordered" evidence="11">
    <location>
        <begin position="108"/>
        <end position="148"/>
    </location>
</feature>
<dbReference type="PANTHER" id="PTHR34876">
    <property type="match status" value="1"/>
</dbReference>
<comment type="similarity">
    <text evidence="10">Belongs to the glycosyl hydrolase family 6.</text>
</comment>
<dbReference type="PROSITE" id="PS00655">
    <property type="entry name" value="GLYCOSYL_HYDROL_F6_1"/>
    <property type="match status" value="1"/>
</dbReference>
<keyword evidence="4" id="KW-1015">Disulfide bond</keyword>
<proteinExistence type="inferred from homology"/>
<evidence type="ECO:0000256" key="8">
    <source>
        <dbReference type="PROSITE-ProRule" id="PRU10056"/>
    </source>
</evidence>
<dbReference type="GO" id="GO:0004553">
    <property type="term" value="F:hydrolase activity, hydrolyzing O-glycosyl compounds"/>
    <property type="evidence" value="ECO:0007669"/>
    <property type="project" value="InterPro"/>
</dbReference>
<dbReference type="Gene3D" id="3.20.20.40">
    <property type="entry name" value="1, 4-beta cellobiohydrolase"/>
    <property type="match status" value="1"/>
</dbReference>
<feature type="active site" description="Proton donor" evidence="9">
    <location>
        <position position="282"/>
    </location>
</feature>
<organism evidence="12 13">
    <name type="scientific">Mycena indigotica</name>
    <dbReference type="NCBI Taxonomy" id="2126181"/>
    <lineage>
        <taxon>Eukaryota</taxon>
        <taxon>Fungi</taxon>
        <taxon>Dikarya</taxon>
        <taxon>Basidiomycota</taxon>
        <taxon>Agaricomycotina</taxon>
        <taxon>Agaricomycetes</taxon>
        <taxon>Agaricomycetidae</taxon>
        <taxon>Agaricales</taxon>
        <taxon>Marasmiineae</taxon>
        <taxon>Mycenaceae</taxon>
        <taxon>Mycena</taxon>
    </lineage>
</organism>
<keyword evidence="3 10" id="KW-0136">Cellulose degradation</keyword>
<reference evidence="12" key="1">
    <citation type="submission" date="2020-05" db="EMBL/GenBank/DDBJ databases">
        <title>Mycena genomes resolve the evolution of fungal bioluminescence.</title>
        <authorList>
            <person name="Tsai I.J."/>
        </authorList>
    </citation>
    <scope>NUCLEOTIDE SEQUENCE</scope>
    <source>
        <strain evidence="12">171206Taipei</strain>
    </source>
</reference>
<feature type="compositionally biased region" description="Low complexity" evidence="11">
    <location>
        <begin position="119"/>
        <end position="144"/>
    </location>
</feature>
<dbReference type="InterPro" id="IPR036434">
    <property type="entry name" value="Beta_cellobiohydrolase_sf"/>
</dbReference>
<dbReference type="PRINTS" id="PR00733">
    <property type="entry name" value="GLHYDRLASE6"/>
</dbReference>
<dbReference type="PROSITE" id="PS00656">
    <property type="entry name" value="GLYCOSYL_HYDROL_F6_2"/>
    <property type="match status" value="1"/>
</dbReference>
<protein>
    <recommendedName>
        <fullName evidence="10">Glucanase</fullName>
        <ecNumber evidence="10">3.2.1.-</ecNumber>
    </recommendedName>
</protein>
<evidence type="ECO:0000256" key="1">
    <source>
        <dbReference type="ARBA" id="ARBA00022729"/>
    </source>
</evidence>
<dbReference type="EC" id="3.2.1.-" evidence="10"/>
<keyword evidence="5 10" id="KW-0119">Carbohydrate metabolism</keyword>
<gene>
    <name evidence="12" type="ORF">MIND_01092400</name>
</gene>
<dbReference type="OrthoDB" id="64893at2759"/>
<accession>A0A8H6W134</accession>
<evidence type="ECO:0000313" key="13">
    <source>
        <dbReference type="Proteomes" id="UP000636479"/>
    </source>
</evidence>
<evidence type="ECO:0000256" key="4">
    <source>
        <dbReference type="ARBA" id="ARBA00023157"/>
    </source>
</evidence>
<evidence type="ECO:0000256" key="3">
    <source>
        <dbReference type="ARBA" id="ARBA00023001"/>
    </source>
</evidence>
<name>A0A8H6W134_9AGAR</name>
<keyword evidence="13" id="KW-1185">Reference proteome</keyword>
<dbReference type="InterPro" id="IPR001524">
    <property type="entry name" value="Glyco_hydro_6_CS"/>
</dbReference>
<sequence>MTTGYIMASTTTKEGKVIQDVVLGPRSSGSCSTSGPRTKPNLCECPTCYLKAGLIQSTRANVVVKDGLVLQLVPLVRLAHTVIPTTHNACTPRFPRLYLPLAQLVHRPGSNGGGGGGTTSSTTKPVSSSTSKTGSSTSSGPVTSQTPIAGNPFSGRNIFLSPFYATEVQAAAANISDATTKAKALSVANIPTFIWLDVIAKVPTLGTYLASASAAGKSSGTPSIVQIVVYDLPDRDCAALASNGEFSIANNGQANYFNYIDQIVAQIKQYPDVRVIAVVEPDSLANLVTNLNVSKCSNAQTTYIACVTYAIQQLNKLGNVFMYLDAGHAGWLGWPANLQPAANLFASLFKNAGSPANVRGLATNVANYNALSASSPDPITQGNNNYDEIHYINALAPLLSSAGFPAHFIVDQGRSGQQNLRQQWGDWCNVKGAGFGTRPTLNTGSSLIDAIVWVKPGGECDGTSNTSAARYDSHCGLSDADQPAPEAGTWFQEYFVTLVTKANPSL</sequence>
<dbReference type="GeneID" id="59350009"/>